<reference evidence="7 8" key="1">
    <citation type="submission" date="2019-06" db="EMBL/GenBank/DDBJ databases">
        <title>Genome Sequence of the Brown Rot Fungal Pathogen Monilinia fructicola.</title>
        <authorList>
            <person name="De Miccolis Angelini R.M."/>
            <person name="Landi L."/>
            <person name="Abate D."/>
            <person name="Pollastro S."/>
            <person name="Romanazzi G."/>
            <person name="Faretra F."/>
        </authorList>
    </citation>
    <scope>NUCLEOTIDE SEQUENCE [LARGE SCALE GENOMIC DNA]</scope>
    <source>
        <strain evidence="7 8">Mfrc123</strain>
    </source>
</reference>
<comment type="caution">
    <text evidence="7">The sequence shown here is derived from an EMBL/GenBank/DDBJ whole genome shotgun (WGS) entry which is preliminary data.</text>
</comment>
<sequence>MLFGRLDTQASVLTSRARIIDGETDVSPTAIPEKFSSLEEAREALESVWIPNSRNLLSCSMYNGVPLPLPANQATKIHLMARLNSWNRAFESYSCTTHEKDFVGNFESVSPKEKRARNVLCMHKTMTQILVTTSTDNPVASSEQNESLWDSFQLEFEAMVGWAAEIIHMPPDIRRESRNASTFTLDNEILQPLFLVATKCRHRRIRNKAIILLKESDRQEGLWNSLLTAKVAEKIRDVEEAGLETKTEIVPEQNRLWKIYMKFEFEGYRGRRAWLAFRRHGFPSAYESGEWIQLYEENTPFETFGAQSEWTDSSIQAHSIPELGRISRETPFEPELRISIKSAAP</sequence>
<dbReference type="GO" id="GO:0046872">
    <property type="term" value="F:metal ion binding"/>
    <property type="evidence" value="ECO:0007669"/>
    <property type="project" value="UniProtKB-KW"/>
</dbReference>
<organism evidence="7 8">
    <name type="scientific">Monilinia fructicola</name>
    <name type="common">Brown rot fungus</name>
    <name type="synonym">Ciboria fructicola</name>
    <dbReference type="NCBI Taxonomy" id="38448"/>
    <lineage>
        <taxon>Eukaryota</taxon>
        <taxon>Fungi</taxon>
        <taxon>Dikarya</taxon>
        <taxon>Ascomycota</taxon>
        <taxon>Pezizomycotina</taxon>
        <taxon>Leotiomycetes</taxon>
        <taxon>Helotiales</taxon>
        <taxon>Sclerotiniaceae</taxon>
        <taxon>Monilinia</taxon>
    </lineage>
</organism>
<gene>
    <name evidence="7" type="ORF">EYC84_001763</name>
</gene>
<keyword evidence="2" id="KW-0862">Zinc</keyword>
<keyword evidence="5" id="KW-0804">Transcription</keyword>
<accession>A0A5M9JV83</accession>
<dbReference type="GO" id="GO:0003677">
    <property type="term" value="F:DNA binding"/>
    <property type="evidence" value="ECO:0007669"/>
    <property type="project" value="UniProtKB-KW"/>
</dbReference>
<keyword evidence="6" id="KW-0539">Nucleus</keyword>
<dbReference type="EMBL" id="VICG01000005">
    <property type="protein sequence ID" value="KAA8571796.1"/>
    <property type="molecule type" value="Genomic_DNA"/>
</dbReference>
<dbReference type="InterPro" id="IPR052360">
    <property type="entry name" value="Transcr_Regulatory_Proteins"/>
</dbReference>
<dbReference type="Proteomes" id="UP000322873">
    <property type="component" value="Unassembled WGS sequence"/>
</dbReference>
<evidence type="ECO:0000256" key="6">
    <source>
        <dbReference type="ARBA" id="ARBA00023242"/>
    </source>
</evidence>
<dbReference type="VEuPathDB" id="FungiDB:MFRU_035g00360"/>
<evidence type="ECO:0000313" key="8">
    <source>
        <dbReference type="Proteomes" id="UP000322873"/>
    </source>
</evidence>
<keyword evidence="3" id="KW-0805">Transcription regulation</keyword>
<protein>
    <submittedName>
        <fullName evidence="7">Uncharacterized protein</fullName>
    </submittedName>
</protein>
<evidence type="ECO:0000256" key="1">
    <source>
        <dbReference type="ARBA" id="ARBA00022723"/>
    </source>
</evidence>
<dbReference type="PANTHER" id="PTHR36206">
    <property type="entry name" value="ASPERCRYPTIN BIOSYNTHESIS CLUSTER-SPECIFIC TRANSCRIPTION REGULATOR ATNN-RELATED"/>
    <property type="match status" value="1"/>
</dbReference>
<keyword evidence="1" id="KW-0479">Metal-binding</keyword>
<dbReference type="AlphaFoldDB" id="A0A5M9JV83"/>
<evidence type="ECO:0000256" key="2">
    <source>
        <dbReference type="ARBA" id="ARBA00022833"/>
    </source>
</evidence>
<keyword evidence="8" id="KW-1185">Reference proteome</keyword>
<evidence type="ECO:0000256" key="3">
    <source>
        <dbReference type="ARBA" id="ARBA00023015"/>
    </source>
</evidence>
<evidence type="ECO:0000313" key="7">
    <source>
        <dbReference type="EMBL" id="KAA8571796.1"/>
    </source>
</evidence>
<dbReference type="PANTHER" id="PTHR36206:SF4">
    <property type="entry name" value="HYPOTHETICAL CONSERVED PROTEIN (EUROFUNG)-RELATED"/>
    <property type="match status" value="1"/>
</dbReference>
<evidence type="ECO:0000256" key="5">
    <source>
        <dbReference type="ARBA" id="ARBA00023163"/>
    </source>
</evidence>
<evidence type="ECO:0000256" key="4">
    <source>
        <dbReference type="ARBA" id="ARBA00023125"/>
    </source>
</evidence>
<proteinExistence type="predicted"/>
<keyword evidence="4" id="KW-0238">DNA-binding</keyword>
<name>A0A5M9JV83_MONFR</name>